<evidence type="ECO:0000313" key="3">
    <source>
        <dbReference type="EMBL" id="KCZ95275.1"/>
    </source>
</evidence>
<dbReference type="SMART" id="SM00450">
    <property type="entry name" value="RHOD"/>
    <property type="match status" value="1"/>
</dbReference>
<sequence>MVYVLKNLRDLADTSFDEIIDVRSPGEFQDDHVPGAINLPVLDDEERALVGTIYKQESAFRARKIGGALVAKRAGLNIERHLLDKPGSYRPLVYCWRGGMRSGAFATILKQIGWRAEILEGGYKSYRRAVVDLLYAPGSPAEVLARRIIVVDGNTGTAKTDLLHRMAARGAQVMDLEGLAGHRGSLFGGLDACQPSQKTFDSAIARQLVMFDPARPIFVEAESSRIGRLALPNVLWSLMRAAPKVRLEASLSERGAYLALAYANIASDRDRLSRTLDLLKPYHAADRLKTWHALAAEGRMEDLARELAAHHYDPKYARQRARDLRPELGCVRLQGFGPDALDRAAQEVLTLAGDALTGIS</sequence>
<dbReference type="NCBIfam" id="TIGR03167">
    <property type="entry name" value="tRNA_sel_U_synt"/>
    <property type="match status" value="1"/>
</dbReference>
<dbReference type="NCBIfam" id="NF008750">
    <property type="entry name" value="PRK11784.1-2"/>
    <property type="match status" value="1"/>
</dbReference>
<protein>
    <submittedName>
        <fullName evidence="3">tRNA 2-selenouridine synthase</fullName>
    </submittedName>
</protein>
<organism evidence="3 4">
    <name type="scientific">Hyphomonas hirschiana VP5</name>
    <dbReference type="NCBI Taxonomy" id="1280951"/>
    <lineage>
        <taxon>Bacteria</taxon>
        <taxon>Pseudomonadati</taxon>
        <taxon>Pseudomonadota</taxon>
        <taxon>Alphaproteobacteria</taxon>
        <taxon>Hyphomonadales</taxon>
        <taxon>Hyphomonadaceae</taxon>
        <taxon>Hyphomonas</taxon>
    </lineage>
</organism>
<dbReference type="SUPFAM" id="SSF52821">
    <property type="entry name" value="Rhodanese/Cell cycle control phosphatase"/>
    <property type="match status" value="1"/>
</dbReference>
<dbReference type="AlphaFoldDB" id="A0A059FX25"/>
<dbReference type="GO" id="GO:0002098">
    <property type="term" value="P:tRNA wobble uridine modification"/>
    <property type="evidence" value="ECO:0007669"/>
    <property type="project" value="InterPro"/>
</dbReference>
<evidence type="ECO:0000256" key="1">
    <source>
        <dbReference type="ARBA" id="ARBA00023266"/>
    </source>
</evidence>
<dbReference type="RefSeq" id="WP_011647483.1">
    <property type="nucleotide sequence ID" value="NZ_ARYI01000004.1"/>
</dbReference>
<dbReference type="NCBIfam" id="NF008752">
    <property type="entry name" value="PRK11784.1-4"/>
    <property type="match status" value="1"/>
</dbReference>
<feature type="domain" description="Rhodanese" evidence="2">
    <location>
        <begin position="19"/>
        <end position="135"/>
    </location>
</feature>
<dbReference type="PANTHER" id="PTHR30401">
    <property type="entry name" value="TRNA 2-SELENOURIDINE SYNTHASE"/>
    <property type="match status" value="1"/>
</dbReference>
<dbReference type="PATRIC" id="fig|1280951.3.peg.1291"/>
<dbReference type="InterPro" id="IPR058840">
    <property type="entry name" value="AAA_SelU"/>
</dbReference>
<dbReference type="GO" id="GO:0004792">
    <property type="term" value="F:thiosulfate-cyanide sulfurtransferase activity"/>
    <property type="evidence" value="ECO:0007669"/>
    <property type="project" value="InterPro"/>
</dbReference>
<comment type="caution">
    <text evidence="3">The sequence shown here is derived from an EMBL/GenBank/DDBJ whole genome shotgun (WGS) entry which is preliminary data.</text>
</comment>
<accession>A0A059FX25</accession>
<proteinExistence type="predicted"/>
<dbReference type="EMBL" id="ARYI01000004">
    <property type="protein sequence ID" value="KCZ95275.1"/>
    <property type="molecule type" value="Genomic_DNA"/>
</dbReference>
<dbReference type="InterPro" id="IPR017582">
    <property type="entry name" value="SelU"/>
</dbReference>
<dbReference type="InterPro" id="IPR001307">
    <property type="entry name" value="Thiosulphate_STrfase_CS"/>
</dbReference>
<dbReference type="PANTHER" id="PTHR30401:SF0">
    <property type="entry name" value="TRNA 2-SELENOURIDINE SYNTHASE"/>
    <property type="match status" value="1"/>
</dbReference>
<dbReference type="Pfam" id="PF00581">
    <property type="entry name" value="Rhodanese"/>
    <property type="match status" value="1"/>
</dbReference>
<name>A0A059FX25_9PROT</name>
<dbReference type="OrthoDB" id="9808735at2"/>
<dbReference type="PROSITE" id="PS00380">
    <property type="entry name" value="RHODANESE_1"/>
    <property type="match status" value="1"/>
</dbReference>
<keyword evidence="1" id="KW-0711">Selenium</keyword>
<dbReference type="InterPro" id="IPR001763">
    <property type="entry name" value="Rhodanese-like_dom"/>
</dbReference>
<dbReference type="Pfam" id="PF26341">
    <property type="entry name" value="AAA_SelU"/>
    <property type="match status" value="1"/>
</dbReference>
<dbReference type="PROSITE" id="PS50206">
    <property type="entry name" value="RHODANESE_3"/>
    <property type="match status" value="1"/>
</dbReference>
<dbReference type="Gene3D" id="3.40.250.10">
    <property type="entry name" value="Rhodanese-like domain"/>
    <property type="match status" value="1"/>
</dbReference>
<keyword evidence="4" id="KW-1185">Reference proteome</keyword>
<evidence type="ECO:0000313" key="4">
    <source>
        <dbReference type="Proteomes" id="UP000025061"/>
    </source>
</evidence>
<dbReference type="GO" id="GO:0043828">
    <property type="term" value="F:tRNA 2-selenouridine synthase activity"/>
    <property type="evidence" value="ECO:0007669"/>
    <property type="project" value="InterPro"/>
</dbReference>
<gene>
    <name evidence="3" type="ORF">HHI_06379</name>
</gene>
<reference evidence="3 4" key="1">
    <citation type="submission" date="2013-04" db="EMBL/GenBank/DDBJ databases">
        <title>Hyphomonas hirschiana VP5 Genome Sequencing.</title>
        <authorList>
            <person name="Lai Q."/>
            <person name="Shao Z."/>
        </authorList>
    </citation>
    <scope>NUCLEOTIDE SEQUENCE [LARGE SCALE GENOMIC DNA]</scope>
    <source>
        <strain evidence="3 4">VP5</strain>
    </source>
</reference>
<evidence type="ECO:0000259" key="2">
    <source>
        <dbReference type="PROSITE" id="PS50206"/>
    </source>
</evidence>
<dbReference type="Proteomes" id="UP000025061">
    <property type="component" value="Unassembled WGS sequence"/>
</dbReference>
<dbReference type="InterPro" id="IPR036873">
    <property type="entry name" value="Rhodanese-like_dom_sf"/>
</dbReference>